<feature type="transmembrane region" description="Helical" evidence="9">
    <location>
        <begin position="186"/>
        <end position="207"/>
    </location>
</feature>
<reference evidence="11 12" key="1">
    <citation type="submission" date="2016-11" db="EMBL/GenBank/DDBJ databases">
        <authorList>
            <person name="Jaros S."/>
            <person name="Januszkiewicz K."/>
            <person name="Wedrychowicz H."/>
        </authorList>
    </citation>
    <scope>NUCLEOTIDE SEQUENCE [LARGE SCALE GENOMIC DNA]</scope>
    <source>
        <strain evidence="11 12">DSM 6191</strain>
    </source>
</reference>
<gene>
    <name evidence="11" type="ORF">SAMN02745941_02585</name>
</gene>
<evidence type="ECO:0000256" key="2">
    <source>
        <dbReference type="ARBA" id="ARBA00004418"/>
    </source>
</evidence>
<dbReference type="PANTHER" id="PTHR30222">
    <property type="entry name" value="SPERMIDINE/PUTRESCINE-BINDING PERIPLASMIC PROTEIN"/>
    <property type="match status" value="1"/>
</dbReference>
<feature type="domain" description="ABC transmembrane type-1" evidence="10">
    <location>
        <begin position="62"/>
        <end position="250"/>
    </location>
</feature>
<evidence type="ECO:0000256" key="1">
    <source>
        <dbReference type="ARBA" id="ARBA00004141"/>
    </source>
</evidence>
<dbReference type="InterPro" id="IPR006059">
    <property type="entry name" value="SBP"/>
</dbReference>
<dbReference type="CDD" id="cd13663">
    <property type="entry name" value="PBP2_PotD_PotF_like_2"/>
    <property type="match status" value="1"/>
</dbReference>
<feature type="transmembrane region" description="Helical" evidence="9">
    <location>
        <begin position="101"/>
        <end position="126"/>
    </location>
</feature>
<dbReference type="InterPro" id="IPR000515">
    <property type="entry name" value="MetI-like"/>
</dbReference>
<dbReference type="PANTHER" id="PTHR30222:SF17">
    <property type="entry name" value="SPERMIDINE_PUTRESCINE-BINDING PERIPLASMIC PROTEIN"/>
    <property type="match status" value="1"/>
</dbReference>
<comment type="similarity">
    <text evidence="9">Belongs to the binding-protein-dependent transport system permease family.</text>
</comment>
<dbReference type="Proteomes" id="UP000184241">
    <property type="component" value="Unassembled WGS sequence"/>
</dbReference>
<dbReference type="GO" id="GO:0055085">
    <property type="term" value="P:transmembrane transport"/>
    <property type="evidence" value="ECO:0007669"/>
    <property type="project" value="InterPro"/>
</dbReference>
<feature type="transmembrane region" description="Helical" evidence="9">
    <location>
        <begin position="232"/>
        <end position="251"/>
    </location>
</feature>
<feature type="transmembrane region" description="Helical" evidence="9">
    <location>
        <begin position="61"/>
        <end position="89"/>
    </location>
</feature>
<keyword evidence="6" id="KW-0574">Periplasm</keyword>
<dbReference type="Gene3D" id="3.40.190.10">
    <property type="entry name" value="Periplasmic binding protein-like II"/>
    <property type="match status" value="2"/>
</dbReference>
<dbReference type="AlphaFoldDB" id="A0A1M5Z4J4"/>
<dbReference type="PROSITE" id="PS50928">
    <property type="entry name" value="ABC_TM1"/>
    <property type="match status" value="1"/>
</dbReference>
<keyword evidence="7 9" id="KW-1133">Transmembrane helix</keyword>
<dbReference type="InterPro" id="IPR035906">
    <property type="entry name" value="MetI-like_sf"/>
</dbReference>
<evidence type="ECO:0000256" key="8">
    <source>
        <dbReference type="ARBA" id="ARBA00023136"/>
    </source>
</evidence>
<keyword evidence="8 9" id="KW-0472">Membrane</keyword>
<proteinExistence type="inferred from homology"/>
<evidence type="ECO:0000256" key="5">
    <source>
        <dbReference type="ARBA" id="ARBA00022729"/>
    </source>
</evidence>
<dbReference type="EMBL" id="FQXU01000007">
    <property type="protein sequence ID" value="SHI19130.1"/>
    <property type="molecule type" value="Genomic_DNA"/>
</dbReference>
<evidence type="ECO:0000259" key="10">
    <source>
        <dbReference type="PROSITE" id="PS50928"/>
    </source>
</evidence>
<evidence type="ECO:0000313" key="12">
    <source>
        <dbReference type="Proteomes" id="UP000184241"/>
    </source>
</evidence>
<dbReference type="InterPro" id="IPR001188">
    <property type="entry name" value="Sperm_putr-bd"/>
</dbReference>
<comment type="subcellular location">
    <subcellularLocation>
        <location evidence="9">Cell membrane</location>
        <topology evidence="9">Multi-pass membrane protein</topology>
    </subcellularLocation>
    <subcellularLocation>
        <location evidence="1">Membrane</location>
        <topology evidence="1">Multi-pass membrane protein</topology>
    </subcellularLocation>
    <subcellularLocation>
        <location evidence="2">Periplasm</location>
    </subcellularLocation>
</comment>
<dbReference type="Gene3D" id="1.10.3720.10">
    <property type="entry name" value="MetI-like"/>
    <property type="match status" value="1"/>
</dbReference>
<evidence type="ECO:0000256" key="3">
    <source>
        <dbReference type="ARBA" id="ARBA00022448"/>
    </source>
</evidence>
<dbReference type="GO" id="GO:0042597">
    <property type="term" value="C:periplasmic space"/>
    <property type="evidence" value="ECO:0007669"/>
    <property type="project" value="UniProtKB-SubCell"/>
</dbReference>
<keyword evidence="5" id="KW-0732">Signal</keyword>
<name>A0A1M5Z4J4_9CLOT</name>
<keyword evidence="3 9" id="KW-0813">Transport</keyword>
<dbReference type="PRINTS" id="PR00909">
    <property type="entry name" value="SPERMDNBNDNG"/>
</dbReference>
<dbReference type="GO" id="GO:0019808">
    <property type="term" value="F:polyamine binding"/>
    <property type="evidence" value="ECO:0007669"/>
    <property type="project" value="InterPro"/>
</dbReference>
<dbReference type="GO" id="GO:0015846">
    <property type="term" value="P:polyamine transport"/>
    <property type="evidence" value="ECO:0007669"/>
    <property type="project" value="InterPro"/>
</dbReference>
<dbReference type="Pfam" id="PF13416">
    <property type="entry name" value="SBP_bac_8"/>
    <property type="match status" value="1"/>
</dbReference>
<evidence type="ECO:0000256" key="7">
    <source>
        <dbReference type="ARBA" id="ARBA00022989"/>
    </source>
</evidence>
<dbReference type="Pfam" id="PF00528">
    <property type="entry name" value="BPD_transp_1"/>
    <property type="match status" value="1"/>
</dbReference>
<organism evidence="11 12">
    <name type="scientific">Clostridium intestinale DSM 6191</name>
    <dbReference type="NCBI Taxonomy" id="1121320"/>
    <lineage>
        <taxon>Bacteria</taxon>
        <taxon>Bacillati</taxon>
        <taxon>Bacillota</taxon>
        <taxon>Clostridia</taxon>
        <taxon>Eubacteriales</taxon>
        <taxon>Clostridiaceae</taxon>
        <taxon>Clostridium</taxon>
    </lineage>
</organism>
<feature type="transmembrane region" description="Helical" evidence="9">
    <location>
        <begin position="12"/>
        <end position="32"/>
    </location>
</feature>
<dbReference type="SUPFAM" id="SSF53850">
    <property type="entry name" value="Periplasmic binding protein-like II"/>
    <property type="match status" value="1"/>
</dbReference>
<evidence type="ECO:0000256" key="4">
    <source>
        <dbReference type="ARBA" id="ARBA00022692"/>
    </source>
</evidence>
<protein>
    <submittedName>
        <fullName evidence="11">Spermidine/putrescine transport system permease protein</fullName>
    </submittedName>
</protein>
<evidence type="ECO:0000256" key="6">
    <source>
        <dbReference type="ARBA" id="ARBA00022764"/>
    </source>
</evidence>
<dbReference type="GO" id="GO:0005886">
    <property type="term" value="C:plasma membrane"/>
    <property type="evidence" value="ECO:0007669"/>
    <property type="project" value="UniProtKB-SubCell"/>
</dbReference>
<accession>A0A1M5Z4J4</accession>
<keyword evidence="4 9" id="KW-0812">Transmembrane</keyword>
<evidence type="ECO:0000256" key="9">
    <source>
        <dbReference type="RuleBase" id="RU363032"/>
    </source>
</evidence>
<dbReference type="RefSeq" id="WP_073020030.1">
    <property type="nucleotide sequence ID" value="NZ_FQXU01000007.1"/>
</dbReference>
<sequence>MKRLESISSKVYMFLIFLFLYAPILALLVFSFNDSKSMASWQGFTFKWYIELLHNDKILRALYNTILIALSSATIATIIGTIAAIGIFNMKGKLKNILLNINYLPVLNPDIVTGIALMSLFVFFSLTFGYKTMLLAHITFNIPYVILSVLPKLKQMPVNITDAALDLGATPSYTLRKIIIPQIQPGILAGFLMAFTMSIDDFVISFFTTGSGVSNLSIEIFSMARRGIKPEINALSTLMFITVLSLLLLVNKKELTSEKKTKKVTNKNNNKALAFALAIVVLVSTLVFVGKSNSTTKTLNVFNVGDYIDRDLLDKFEQETGIKVNYEEYDTNEIMYQKLKGGNSDYDIVVPSDYMLEKMIKEDMVEKLNFDNLPNYEYIDEDYKGLSYDPNNEYSVPYMWGTVGIIYNTTMVDDPVDSWNILWNPKYTKEIMMFDSIRDTLAISLKRLGYSLNSTNPQEITKAKDELIKQKPLVKAYVVDEVKDRMIGGEAALATVYSGDAIYMMEENPDLAYVVPEEGSNKWFDTMVIPKGSKHKEEAEAFINFLLDPENAKQNVEYIGYSTPNAAAYELLDEETQEDEAAYPPEDILDKCEVFIDLGDKIKLYDDAWLEIKSH</sequence>
<evidence type="ECO:0000313" key="11">
    <source>
        <dbReference type="EMBL" id="SHI19130.1"/>
    </source>
</evidence>
<dbReference type="SUPFAM" id="SSF161098">
    <property type="entry name" value="MetI-like"/>
    <property type="match status" value="1"/>
</dbReference>
<feature type="transmembrane region" description="Helical" evidence="9">
    <location>
        <begin position="132"/>
        <end position="150"/>
    </location>
</feature>
<dbReference type="CDD" id="cd06261">
    <property type="entry name" value="TM_PBP2"/>
    <property type="match status" value="1"/>
</dbReference>
<feature type="transmembrane region" description="Helical" evidence="9">
    <location>
        <begin position="272"/>
        <end position="290"/>
    </location>
</feature>